<dbReference type="GO" id="GO:0110001">
    <property type="term" value="C:toxin-antitoxin complex"/>
    <property type="evidence" value="ECO:0007669"/>
    <property type="project" value="InterPro"/>
</dbReference>
<organism evidence="1">
    <name type="scientific">bioreactor metagenome</name>
    <dbReference type="NCBI Taxonomy" id="1076179"/>
    <lineage>
        <taxon>unclassified sequences</taxon>
        <taxon>metagenomes</taxon>
        <taxon>ecological metagenomes</taxon>
    </lineage>
</organism>
<dbReference type="Pfam" id="PF09907">
    <property type="entry name" value="HigB_toxin"/>
    <property type="match status" value="1"/>
</dbReference>
<dbReference type="InterPro" id="IPR018669">
    <property type="entry name" value="Toxin_HigB"/>
</dbReference>
<protein>
    <recommendedName>
        <fullName evidence="2">mRNA interferase toxin HigB</fullName>
    </recommendedName>
</protein>
<gene>
    <name evidence="1" type="ORF">SDC9_38504</name>
</gene>
<comment type="caution">
    <text evidence="1">The sequence shown here is derived from an EMBL/GenBank/DDBJ whole genome shotgun (WGS) entry which is preliminary data.</text>
</comment>
<dbReference type="GO" id="GO:0004519">
    <property type="term" value="F:endonuclease activity"/>
    <property type="evidence" value="ECO:0007669"/>
    <property type="project" value="InterPro"/>
</dbReference>
<dbReference type="AlphaFoldDB" id="A0A644VPM5"/>
<name>A0A644VPM5_9ZZZZ</name>
<proteinExistence type="predicted"/>
<evidence type="ECO:0008006" key="2">
    <source>
        <dbReference type="Google" id="ProtNLM"/>
    </source>
</evidence>
<accession>A0A644VPM5</accession>
<evidence type="ECO:0000313" key="1">
    <source>
        <dbReference type="EMBL" id="MPL92403.1"/>
    </source>
</evidence>
<dbReference type="EMBL" id="VSSQ01000357">
    <property type="protein sequence ID" value="MPL92403.1"/>
    <property type="molecule type" value="Genomic_DNA"/>
</dbReference>
<dbReference type="GO" id="GO:0003723">
    <property type="term" value="F:RNA binding"/>
    <property type="evidence" value="ECO:0007669"/>
    <property type="project" value="InterPro"/>
</dbReference>
<sequence>MKHADSKTALEEWYSKAHKADWNNFAEVKKDFKTVDAIGNNRFVFNIKGNQYKLVVIIIFKIKMVYIRFIGSHALYDKTDCKNI</sequence>
<reference evidence="1" key="1">
    <citation type="submission" date="2019-08" db="EMBL/GenBank/DDBJ databases">
        <authorList>
            <person name="Kucharzyk K."/>
            <person name="Murdoch R.W."/>
            <person name="Higgins S."/>
            <person name="Loffler F."/>
        </authorList>
    </citation>
    <scope>NUCLEOTIDE SEQUENCE</scope>
</reference>